<accession>A0A9W6PRB2</accession>
<comment type="caution">
    <text evidence="1">The sequence shown here is derived from an EMBL/GenBank/DDBJ whole genome shotgun (WGS) entry which is preliminary data.</text>
</comment>
<dbReference type="Proteomes" id="UP001165143">
    <property type="component" value="Unassembled WGS sequence"/>
</dbReference>
<organism evidence="1 2">
    <name type="scientific">Kitasatospora phosalacinea</name>
    <dbReference type="NCBI Taxonomy" id="2065"/>
    <lineage>
        <taxon>Bacteria</taxon>
        <taxon>Bacillati</taxon>
        <taxon>Actinomycetota</taxon>
        <taxon>Actinomycetes</taxon>
        <taxon>Kitasatosporales</taxon>
        <taxon>Streptomycetaceae</taxon>
        <taxon>Kitasatospora</taxon>
    </lineage>
</organism>
<evidence type="ECO:0000313" key="2">
    <source>
        <dbReference type="Proteomes" id="UP001165143"/>
    </source>
</evidence>
<dbReference type="EMBL" id="BSRX01000079">
    <property type="protein sequence ID" value="GLW59377.1"/>
    <property type="molecule type" value="Genomic_DNA"/>
</dbReference>
<gene>
    <name evidence="1" type="ORF">Kpho01_73870</name>
</gene>
<reference evidence="1" key="1">
    <citation type="submission" date="2023-02" db="EMBL/GenBank/DDBJ databases">
        <title>Kitasatospora phosalacinea NBRC 14362.</title>
        <authorList>
            <person name="Ichikawa N."/>
            <person name="Sato H."/>
            <person name="Tonouchi N."/>
        </authorList>
    </citation>
    <scope>NUCLEOTIDE SEQUENCE</scope>
    <source>
        <strain evidence="1">NBRC 14362</strain>
    </source>
</reference>
<protein>
    <submittedName>
        <fullName evidence="1">Uncharacterized protein</fullName>
    </submittedName>
</protein>
<evidence type="ECO:0000313" key="1">
    <source>
        <dbReference type="EMBL" id="GLW59377.1"/>
    </source>
</evidence>
<sequence>MRWPWQRGARSTDCPRPCQLPSAEPDVPFVASFTALWRPVARHRVNLPEQVRSDLRSAASAVTAELPPDDLLGAEDTLNAALGVPGSRRAPHYRLLSVKFSLRLSPSSQEVLAARRADVARIRRLEFLKTALYERPDLLVLDHLERTSELPEEEVLAELQRLSRSIKSCGAWWQPLLEVWESLGAGFGDVEIRHKAMEALLQLSAEALRAATAPPGRASPDGRVG</sequence>
<name>A0A9W6PRB2_9ACTN</name>
<dbReference type="AlphaFoldDB" id="A0A9W6PRB2"/>
<proteinExistence type="predicted"/>